<accession>A0ABQ4Y3I6</accession>
<reference evidence="1" key="1">
    <citation type="journal article" date="2022" name="Int. J. Mol. Sci.">
        <title>Draft Genome of Tanacetum Coccineum: Genomic Comparison of Closely Related Tanacetum-Family Plants.</title>
        <authorList>
            <person name="Yamashiro T."/>
            <person name="Shiraishi A."/>
            <person name="Nakayama K."/>
            <person name="Satake H."/>
        </authorList>
    </citation>
    <scope>NUCLEOTIDE SEQUENCE</scope>
</reference>
<sequence>MELLMIEGKILKDQENPLGKITEDRRAGIGSPYTEDLTTDCAPTCLKAHERSLPQKRHLKASNSLLIEEAMKSGQLSHLVKGIKKERDKSYTKNKFRNLTLTPKSKKIHSPSERVVILQAPIEIKAKVLCEESKPSAQWIAEAMRSNMNLAIMKLKPSIQSIQGVYNAKNGNMVSKTIHGAIKFHTTRGIGIVFSTHKSDKIKKGMKKIKETPLVSEKGVFSCTTTEEKVVANNKYPEQKPKPVAKNPKAAYRTLQRKAMRPPEGQCRCLFSWTRCAWLKIGIPKTITQLREIPQ</sequence>
<evidence type="ECO:0000313" key="1">
    <source>
        <dbReference type="EMBL" id="GJS72161.1"/>
    </source>
</evidence>
<dbReference type="EMBL" id="BQNB010010060">
    <property type="protein sequence ID" value="GJS72161.1"/>
    <property type="molecule type" value="Genomic_DNA"/>
</dbReference>
<name>A0ABQ4Y3I6_9ASTR</name>
<gene>
    <name evidence="1" type="ORF">Tco_0705002</name>
</gene>
<keyword evidence="2" id="KW-1185">Reference proteome</keyword>
<protein>
    <submittedName>
        <fullName evidence="1">Uncharacterized protein</fullName>
    </submittedName>
</protein>
<evidence type="ECO:0000313" key="2">
    <source>
        <dbReference type="Proteomes" id="UP001151760"/>
    </source>
</evidence>
<dbReference type="Proteomes" id="UP001151760">
    <property type="component" value="Unassembled WGS sequence"/>
</dbReference>
<organism evidence="1 2">
    <name type="scientific">Tanacetum coccineum</name>
    <dbReference type="NCBI Taxonomy" id="301880"/>
    <lineage>
        <taxon>Eukaryota</taxon>
        <taxon>Viridiplantae</taxon>
        <taxon>Streptophyta</taxon>
        <taxon>Embryophyta</taxon>
        <taxon>Tracheophyta</taxon>
        <taxon>Spermatophyta</taxon>
        <taxon>Magnoliopsida</taxon>
        <taxon>eudicotyledons</taxon>
        <taxon>Gunneridae</taxon>
        <taxon>Pentapetalae</taxon>
        <taxon>asterids</taxon>
        <taxon>campanulids</taxon>
        <taxon>Asterales</taxon>
        <taxon>Asteraceae</taxon>
        <taxon>Asteroideae</taxon>
        <taxon>Anthemideae</taxon>
        <taxon>Anthemidinae</taxon>
        <taxon>Tanacetum</taxon>
    </lineage>
</organism>
<comment type="caution">
    <text evidence="1">The sequence shown here is derived from an EMBL/GenBank/DDBJ whole genome shotgun (WGS) entry which is preliminary data.</text>
</comment>
<proteinExistence type="predicted"/>
<reference evidence="1" key="2">
    <citation type="submission" date="2022-01" db="EMBL/GenBank/DDBJ databases">
        <authorList>
            <person name="Yamashiro T."/>
            <person name="Shiraishi A."/>
            <person name="Satake H."/>
            <person name="Nakayama K."/>
        </authorList>
    </citation>
    <scope>NUCLEOTIDE SEQUENCE</scope>
</reference>